<feature type="transmembrane region" description="Helical" evidence="8">
    <location>
        <begin position="56"/>
        <end position="81"/>
    </location>
</feature>
<keyword evidence="5" id="KW-0573">Peptidoglycan synthesis</keyword>
<dbReference type="InterPro" id="IPR004268">
    <property type="entry name" value="MurJ"/>
</dbReference>
<dbReference type="GO" id="GO:0008360">
    <property type="term" value="P:regulation of cell shape"/>
    <property type="evidence" value="ECO:0007669"/>
    <property type="project" value="UniProtKB-KW"/>
</dbReference>
<feature type="transmembrane region" description="Helical" evidence="8">
    <location>
        <begin position="337"/>
        <end position="360"/>
    </location>
</feature>
<dbReference type="PRINTS" id="PR01806">
    <property type="entry name" value="VIRFACTRMVIN"/>
</dbReference>
<keyword evidence="2" id="KW-1003">Cell membrane</keyword>
<evidence type="ECO:0000256" key="5">
    <source>
        <dbReference type="ARBA" id="ARBA00022984"/>
    </source>
</evidence>
<dbReference type="InterPro" id="IPR051050">
    <property type="entry name" value="Lipid_II_flippase_MurJ/MviN"/>
</dbReference>
<feature type="transmembrane region" description="Helical" evidence="8">
    <location>
        <begin position="93"/>
        <end position="119"/>
    </location>
</feature>
<gene>
    <name evidence="9" type="ORF">SAMN05421803_114116</name>
</gene>
<dbReference type="GO" id="GO:0034204">
    <property type="term" value="P:lipid translocation"/>
    <property type="evidence" value="ECO:0007669"/>
    <property type="project" value="TreeGrafter"/>
</dbReference>
<evidence type="ECO:0000256" key="7">
    <source>
        <dbReference type="ARBA" id="ARBA00023136"/>
    </source>
</evidence>
<dbReference type="RefSeq" id="WP_073381192.1">
    <property type="nucleotide sequence ID" value="NZ_FQZK01000014.1"/>
</dbReference>
<feature type="transmembrane region" description="Helical" evidence="8">
    <location>
        <begin position="400"/>
        <end position="422"/>
    </location>
</feature>
<feature type="transmembrane region" description="Helical" evidence="8">
    <location>
        <begin position="254"/>
        <end position="275"/>
    </location>
</feature>
<feature type="transmembrane region" description="Helical" evidence="8">
    <location>
        <begin position="139"/>
        <end position="161"/>
    </location>
</feature>
<dbReference type="OrthoDB" id="4350032at2"/>
<keyword evidence="6 8" id="KW-1133">Transmembrane helix</keyword>
<evidence type="ECO:0000256" key="3">
    <source>
        <dbReference type="ARBA" id="ARBA00022692"/>
    </source>
</evidence>
<organism evidence="9 10">
    <name type="scientific">Nocardiopsis flavescens</name>
    <dbReference type="NCBI Taxonomy" id="758803"/>
    <lineage>
        <taxon>Bacteria</taxon>
        <taxon>Bacillati</taxon>
        <taxon>Actinomycetota</taxon>
        <taxon>Actinomycetes</taxon>
        <taxon>Streptosporangiales</taxon>
        <taxon>Nocardiopsidaceae</taxon>
        <taxon>Nocardiopsis</taxon>
    </lineage>
</organism>
<protein>
    <submittedName>
        <fullName evidence="9">Putative peptidoglycan lipid II flippase</fullName>
    </submittedName>
</protein>
<dbReference type="PANTHER" id="PTHR47019:SF1">
    <property type="entry name" value="LIPID II FLIPPASE MURJ"/>
    <property type="match status" value="1"/>
</dbReference>
<evidence type="ECO:0000313" key="9">
    <source>
        <dbReference type="EMBL" id="SHK15732.1"/>
    </source>
</evidence>
<dbReference type="Proteomes" id="UP000184452">
    <property type="component" value="Unassembled WGS sequence"/>
</dbReference>
<feature type="transmembrane region" description="Helical" evidence="8">
    <location>
        <begin position="209"/>
        <end position="233"/>
    </location>
</feature>
<feature type="transmembrane region" description="Helical" evidence="8">
    <location>
        <begin position="462"/>
        <end position="480"/>
    </location>
</feature>
<reference evidence="9 10" key="1">
    <citation type="submission" date="2016-11" db="EMBL/GenBank/DDBJ databases">
        <authorList>
            <person name="Jaros S."/>
            <person name="Januszkiewicz K."/>
            <person name="Wedrychowicz H."/>
        </authorList>
    </citation>
    <scope>NUCLEOTIDE SEQUENCE [LARGE SCALE GENOMIC DNA]</scope>
    <source>
        <strain evidence="9 10">CGMCC 4.5723</strain>
    </source>
</reference>
<dbReference type="GO" id="GO:0015648">
    <property type="term" value="F:lipid-linked peptidoglycan transporter activity"/>
    <property type="evidence" value="ECO:0007669"/>
    <property type="project" value="TreeGrafter"/>
</dbReference>
<evidence type="ECO:0000256" key="4">
    <source>
        <dbReference type="ARBA" id="ARBA00022960"/>
    </source>
</evidence>
<evidence type="ECO:0000256" key="8">
    <source>
        <dbReference type="SAM" id="Phobius"/>
    </source>
</evidence>
<proteinExistence type="predicted"/>
<evidence type="ECO:0000313" key="10">
    <source>
        <dbReference type="Proteomes" id="UP000184452"/>
    </source>
</evidence>
<keyword evidence="7 8" id="KW-0472">Membrane</keyword>
<evidence type="ECO:0000256" key="6">
    <source>
        <dbReference type="ARBA" id="ARBA00022989"/>
    </source>
</evidence>
<dbReference type="PANTHER" id="PTHR47019">
    <property type="entry name" value="LIPID II FLIPPASE MURJ"/>
    <property type="match status" value="1"/>
</dbReference>
<evidence type="ECO:0000256" key="1">
    <source>
        <dbReference type="ARBA" id="ARBA00004651"/>
    </source>
</evidence>
<feature type="transmembrane region" description="Helical" evidence="8">
    <location>
        <begin position="492"/>
        <end position="517"/>
    </location>
</feature>
<dbReference type="Pfam" id="PF03023">
    <property type="entry name" value="MurJ"/>
    <property type="match status" value="1"/>
</dbReference>
<evidence type="ECO:0000256" key="2">
    <source>
        <dbReference type="ARBA" id="ARBA00022475"/>
    </source>
</evidence>
<feature type="transmembrane region" description="Helical" evidence="8">
    <location>
        <begin position="12"/>
        <end position="36"/>
    </location>
</feature>
<feature type="transmembrane region" description="Helical" evidence="8">
    <location>
        <begin position="428"/>
        <end position="450"/>
    </location>
</feature>
<dbReference type="STRING" id="758803.SAMN05421803_114116"/>
<keyword evidence="10" id="KW-1185">Reference proteome</keyword>
<keyword evidence="3 8" id="KW-0812">Transmembrane</keyword>
<keyword evidence="4" id="KW-0133">Cell shape</keyword>
<name>A0A1M6Q690_9ACTN</name>
<dbReference type="GO" id="GO:0009252">
    <property type="term" value="P:peptidoglycan biosynthetic process"/>
    <property type="evidence" value="ECO:0007669"/>
    <property type="project" value="UniProtKB-KW"/>
</dbReference>
<dbReference type="GO" id="GO:0005886">
    <property type="term" value="C:plasma membrane"/>
    <property type="evidence" value="ECO:0007669"/>
    <property type="project" value="UniProtKB-SubCell"/>
</dbReference>
<dbReference type="EMBL" id="FQZK01000014">
    <property type="protein sequence ID" value="SHK15732.1"/>
    <property type="molecule type" value="Genomic_DNA"/>
</dbReference>
<dbReference type="AlphaFoldDB" id="A0A1M6Q690"/>
<feature type="transmembrane region" description="Helical" evidence="8">
    <location>
        <begin position="287"/>
        <end position="316"/>
    </location>
</feature>
<feature type="transmembrane region" description="Helical" evidence="8">
    <location>
        <begin position="168"/>
        <end position="189"/>
    </location>
</feature>
<sequence length="540" mass="53996">MSRIAAGVTHGVGRAALLIAVVTVGARVAGFGRTVVFSQTVGDTCLGTAYITANQLPAVLFEIVIGGALTAVVVPVLAAAAERGEREGVERTASALLTWVLLLSVPLAGLIALAAPHLMALMLGPGAGCDPRALAELSVRMLLVFAPQVVFYGLAAVLYGVLQSHRAYLSPAVAPLVSSVVVICSYLLFVPLGGAHRDDPDGLSAGAELVLSLGTTAGVLALFLTVLGPAVRLGLRWRPRLAFPPGVGRRVRSLAAASLVPLIAMQACLLLSVALANRGGGAGASVLYSYAWALFTLPYGVIAVPIATSAFTALAVAHADRDRGAYAELVAGPARAAAVLTAAVGTALAAAALPVAEVFARQDPAALARALAAYAPGVVGFGLVALYSRALYASHHGRPAAAAQTAGWLLVMAGSVVSVALVPRGWAIAALGWSTTLGLTCAALACAAAVRRVHGAPALAGAGRTAAAVAAGGVLGWAAGRPVAGALAGGGVWPSVGAALVSGALAVVVFALVAAAVDRSAARAALDRVRSVFERRRGSR</sequence>
<accession>A0A1M6Q690</accession>
<comment type="subcellular location">
    <subcellularLocation>
        <location evidence="1">Cell membrane</location>
        <topology evidence="1">Multi-pass membrane protein</topology>
    </subcellularLocation>
</comment>
<feature type="transmembrane region" description="Helical" evidence="8">
    <location>
        <begin position="366"/>
        <end position="388"/>
    </location>
</feature>